<dbReference type="GO" id="GO:0016787">
    <property type="term" value="F:hydrolase activity"/>
    <property type="evidence" value="ECO:0007669"/>
    <property type="project" value="UniProtKB-KW"/>
</dbReference>
<dbReference type="InterPro" id="IPR006439">
    <property type="entry name" value="HAD-SF_hydro_IA"/>
</dbReference>
<dbReference type="SFLD" id="SFLDG01129">
    <property type="entry name" value="C1.5:_HAD__Beta-PGM__Phosphata"/>
    <property type="match status" value="1"/>
</dbReference>
<evidence type="ECO:0000313" key="1">
    <source>
        <dbReference type="EMBL" id="ANW99854.1"/>
    </source>
</evidence>
<dbReference type="AlphaFoldDB" id="A0A1B1YGF8"/>
<name>A0A1B1YGF8_THEST</name>
<accession>A0A1B1YGF8</accession>
<organism evidence="1 2">
    <name type="scientific">Thermoclostridium stercorarium subsp. thermolacticum DSM 2910</name>
    <dbReference type="NCBI Taxonomy" id="1121336"/>
    <lineage>
        <taxon>Bacteria</taxon>
        <taxon>Bacillati</taxon>
        <taxon>Bacillota</taxon>
        <taxon>Clostridia</taxon>
        <taxon>Eubacteriales</taxon>
        <taxon>Oscillospiraceae</taxon>
        <taxon>Thermoclostridium</taxon>
    </lineage>
</organism>
<dbReference type="Proteomes" id="UP000092971">
    <property type="component" value="Chromosome"/>
</dbReference>
<evidence type="ECO:0000313" key="2">
    <source>
        <dbReference type="Proteomes" id="UP000092971"/>
    </source>
</evidence>
<dbReference type="InterPro" id="IPR036412">
    <property type="entry name" value="HAD-like_sf"/>
</dbReference>
<dbReference type="InterPro" id="IPR023198">
    <property type="entry name" value="PGP-like_dom2"/>
</dbReference>
<dbReference type="CDD" id="cd02603">
    <property type="entry name" value="HAD_sEH-N_like"/>
    <property type="match status" value="1"/>
</dbReference>
<dbReference type="NCBIfam" id="TIGR01509">
    <property type="entry name" value="HAD-SF-IA-v3"/>
    <property type="match status" value="1"/>
</dbReference>
<dbReference type="Pfam" id="PF00702">
    <property type="entry name" value="Hydrolase"/>
    <property type="match status" value="1"/>
</dbReference>
<sequence>MIKSVIFDLGRVLLTFEPVEYLNKLYGNGEKARILYNAVFGSKTWLDLDRGTIDYEKAKRVMASEFANYAEDIDFLMDNWVEIMAPIEDNIAILKELRLKGFKLFLLSNFHREAYDRVSKKYDFFKLFDGIFISSHYGLLKPEREIFLTMLNKFLLAPSECIFIDDTQINVSAAEELGITGIVYTEPQRLRQKLEELKIL</sequence>
<gene>
    <name evidence="1" type="ORF">CSTERTH_12840</name>
</gene>
<dbReference type="SFLD" id="SFLDS00003">
    <property type="entry name" value="Haloacid_Dehalogenase"/>
    <property type="match status" value="1"/>
</dbReference>
<dbReference type="PANTHER" id="PTHR43611:SF3">
    <property type="entry name" value="FLAVIN MONONUCLEOTIDE HYDROLASE 1, CHLOROPLATIC"/>
    <property type="match status" value="1"/>
</dbReference>
<dbReference type="SUPFAM" id="SSF56784">
    <property type="entry name" value="HAD-like"/>
    <property type="match status" value="1"/>
</dbReference>
<dbReference type="OrthoDB" id="9797415at2"/>
<dbReference type="Gene3D" id="3.40.50.1000">
    <property type="entry name" value="HAD superfamily/HAD-like"/>
    <property type="match status" value="1"/>
</dbReference>
<dbReference type="RefSeq" id="WP_015360305.1">
    <property type="nucleotide sequence ID" value="NZ_CP014672.1"/>
</dbReference>
<dbReference type="PANTHER" id="PTHR43611">
    <property type="entry name" value="ALPHA-D-GLUCOSE 1-PHOSPHATE PHOSPHATASE"/>
    <property type="match status" value="1"/>
</dbReference>
<keyword evidence="1" id="KW-0378">Hydrolase</keyword>
<proteinExistence type="predicted"/>
<dbReference type="PRINTS" id="PR00413">
    <property type="entry name" value="HADHALOGNASE"/>
</dbReference>
<dbReference type="EMBL" id="CP014672">
    <property type="protein sequence ID" value="ANW99854.1"/>
    <property type="molecule type" value="Genomic_DNA"/>
</dbReference>
<dbReference type="NCBIfam" id="TIGR01549">
    <property type="entry name" value="HAD-SF-IA-v1"/>
    <property type="match status" value="1"/>
</dbReference>
<protein>
    <submittedName>
        <fullName evidence="1">HAD family hydrolase</fullName>
    </submittedName>
</protein>
<reference evidence="1 2" key="1">
    <citation type="submission" date="2016-02" db="EMBL/GenBank/DDBJ databases">
        <title>Comparison of Clostridium stercorarium subspecies using comparative genomics and transcriptomics.</title>
        <authorList>
            <person name="Schellenberg J."/>
            <person name="Thallinger G."/>
            <person name="Levin D.B."/>
            <person name="Zhang X."/>
            <person name="Alvare G."/>
            <person name="Fristensky B."/>
            <person name="Sparling R."/>
        </authorList>
    </citation>
    <scope>NUCLEOTIDE SEQUENCE [LARGE SCALE GENOMIC DNA]</scope>
    <source>
        <strain evidence="1 2">DSM 2910</strain>
    </source>
</reference>
<dbReference type="InterPro" id="IPR023214">
    <property type="entry name" value="HAD_sf"/>
</dbReference>
<dbReference type="Gene3D" id="1.10.150.240">
    <property type="entry name" value="Putative phosphatase, domain 2"/>
    <property type="match status" value="1"/>
</dbReference>